<protein>
    <recommendedName>
        <fullName evidence="1">TfoX C-terminal domain-containing protein</fullName>
    </recommendedName>
</protein>
<dbReference type="SUPFAM" id="SSF159894">
    <property type="entry name" value="YgaC/TfoX-N like"/>
    <property type="match status" value="1"/>
</dbReference>
<reference evidence="2 3" key="1">
    <citation type="submission" date="2017-02" db="EMBL/GenBank/DDBJ databases">
        <title>Draft genome sequence of Haemophilus paracuniculus CCUG 43573 type strain.</title>
        <authorList>
            <person name="Engstrom-Jakobsson H."/>
            <person name="Salva-Serra F."/>
            <person name="Thorell K."/>
            <person name="Gonzales-Siles L."/>
            <person name="Karlsson R."/>
            <person name="Boulund F."/>
            <person name="Engstrand L."/>
            <person name="Kristiansson E."/>
            <person name="Moore E."/>
        </authorList>
    </citation>
    <scope>NUCLEOTIDE SEQUENCE [LARGE SCALE GENOMIC DNA]</scope>
    <source>
        <strain evidence="2 3">CCUG 43573</strain>
    </source>
</reference>
<proteinExistence type="predicted"/>
<organism evidence="2 3">
    <name type="scientific">Haemophilus paracuniculus</name>
    <dbReference type="NCBI Taxonomy" id="734"/>
    <lineage>
        <taxon>Bacteria</taxon>
        <taxon>Pseudomonadati</taxon>
        <taxon>Pseudomonadota</taxon>
        <taxon>Gammaproteobacteria</taxon>
        <taxon>Pasteurellales</taxon>
        <taxon>Pasteurellaceae</taxon>
        <taxon>Haemophilus</taxon>
    </lineage>
</organism>
<comment type="caution">
    <text evidence="2">The sequence shown here is derived from an EMBL/GenBank/DDBJ whole genome shotgun (WGS) entry which is preliminary data.</text>
</comment>
<dbReference type="Gene3D" id="3.30.1460.30">
    <property type="entry name" value="YgaC/TfoX-N like chaperone"/>
    <property type="match status" value="1"/>
</dbReference>
<keyword evidence="3" id="KW-1185">Reference proteome</keyword>
<evidence type="ECO:0000313" key="3">
    <source>
        <dbReference type="Proteomes" id="UP000190867"/>
    </source>
</evidence>
<evidence type="ECO:0000313" key="2">
    <source>
        <dbReference type="EMBL" id="OOR98059.1"/>
    </source>
</evidence>
<dbReference type="RefSeq" id="WP_078237647.1">
    <property type="nucleotide sequence ID" value="NZ_MUYA01000019.1"/>
</dbReference>
<dbReference type="Gene3D" id="1.10.150.20">
    <property type="entry name" value="5' to 3' exonuclease, C-terminal subdomain"/>
    <property type="match status" value="1"/>
</dbReference>
<sequence>MKRIDIVRLKMAKLFNPIIGEISIKTYFSYYGVVKNTAMFALYKKDENVLCLRQTKNTQNQLCGYPLLQEEKIKNYHIVPLAEINLQAWGKLITQIIQDIRQEKVDEKIEKKQAIRTLLSMNINMERMLHRNGIKTVKKLFALGPINTFVHLVKNGNEGSENLLYKLYSAINNIYVENIPESKKRELLKEADEALYKAGLRKRFNVE</sequence>
<gene>
    <name evidence="2" type="ORF">B0187_09675</name>
</gene>
<dbReference type="STRING" id="734.B0187_09675"/>
<dbReference type="PANTHER" id="PTHR36121">
    <property type="entry name" value="PROTEIN SXY"/>
    <property type="match status" value="1"/>
</dbReference>
<dbReference type="Proteomes" id="UP000190867">
    <property type="component" value="Unassembled WGS sequence"/>
</dbReference>
<dbReference type="AlphaFoldDB" id="A0A1T0AQ23"/>
<evidence type="ECO:0000259" key="1">
    <source>
        <dbReference type="Pfam" id="PF04994"/>
    </source>
</evidence>
<dbReference type="OrthoDB" id="4225809at2"/>
<dbReference type="InterPro" id="IPR007077">
    <property type="entry name" value="TfoX_C"/>
</dbReference>
<dbReference type="InterPro" id="IPR047525">
    <property type="entry name" value="TfoX-like"/>
</dbReference>
<dbReference type="EMBL" id="MUYA01000019">
    <property type="protein sequence ID" value="OOR98059.1"/>
    <property type="molecule type" value="Genomic_DNA"/>
</dbReference>
<accession>A0A1T0AQ23</accession>
<feature type="domain" description="TfoX C-terminal" evidence="1">
    <location>
        <begin position="112"/>
        <end position="190"/>
    </location>
</feature>
<dbReference type="PANTHER" id="PTHR36121:SF1">
    <property type="entry name" value="PROTEIN SXY"/>
    <property type="match status" value="1"/>
</dbReference>
<name>A0A1T0AQ23_9PAST</name>
<dbReference type="Pfam" id="PF04994">
    <property type="entry name" value="TfoX_C"/>
    <property type="match status" value="1"/>
</dbReference>